<reference evidence="10" key="2">
    <citation type="submission" date="2017-02" db="EMBL/GenBank/DDBJ databases">
        <title>Sunflower complete genome.</title>
        <authorList>
            <person name="Langlade N."/>
            <person name="Munos S."/>
        </authorList>
    </citation>
    <scope>NUCLEOTIDE SEQUENCE [LARGE SCALE GENOMIC DNA]</scope>
    <source>
        <tissue evidence="10">Leaves</tissue>
    </source>
</reference>
<dbReference type="Pfam" id="PF16135">
    <property type="entry name" value="TDBD"/>
    <property type="match status" value="1"/>
</dbReference>
<evidence type="ECO:0000256" key="5">
    <source>
        <dbReference type="ARBA" id="ARBA00023242"/>
    </source>
</evidence>
<feature type="compositionally biased region" description="Basic and acidic residues" evidence="7">
    <location>
        <begin position="317"/>
        <end position="333"/>
    </location>
</feature>
<dbReference type="CDD" id="cd15532">
    <property type="entry name" value="PHD2_CHD_II"/>
    <property type="match status" value="1"/>
</dbReference>
<feature type="region of interest" description="Disordered" evidence="7">
    <location>
        <begin position="290"/>
        <end position="341"/>
    </location>
</feature>
<dbReference type="InterPro" id="IPR019787">
    <property type="entry name" value="Znf_PHD-finger"/>
</dbReference>
<dbReference type="InterPro" id="IPR001965">
    <property type="entry name" value="Znf_PHD"/>
</dbReference>
<dbReference type="GO" id="GO:0061733">
    <property type="term" value="F:protein-lysine-acetyltransferase activity"/>
    <property type="evidence" value="ECO:0007669"/>
    <property type="project" value="UniProtKB-EC"/>
</dbReference>
<keyword evidence="4" id="KW-0862">Zinc</keyword>
<evidence type="ECO:0000256" key="6">
    <source>
        <dbReference type="PROSITE-ProRule" id="PRU00146"/>
    </source>
</evidence>
<dbReference type="FunCoup" id="A0A251VAJ0">
    <property type="interactions" value="2349"/>
</dbReference>
<feature type="compositionally biased region" description="Basic and acidic residues" evidence="7">
    <location>
        <begin position="89"/>
        <end position="107"/>
    </location>
</feature>
<dbReference type="PROSITE" id="PS50016">
    <property type="entry name" value="ZF_PHD_2"/>
    <property type="match status" value="1"/>
</dbReference>
<reference evidence="9" key="3">
    <citation type="submission" date="2020-06" db="EMBL/GenBank/DDBJ databases">
        <title>Helianthus annuus Genome sequencing and assembly Release 2.</title>
        <authorList>
            <person name="Gouzy J."/>
            <person name="Langlade N."/>
            <person name="Munos S."/>
        </authorList>
    </citation>
    <scope>NUCLEOTIDE SEQUENCE</scope>
    <source>
        <tissue evidence="9">Leaves</tissue>
    </source>
</reference>
<dbReference type="GO" id="GO:0003714">
    <property type="term" value="F:transcription corepressor activity"/>
    <property type="evidence" value="ECO:0000318"/>
    <property type="project" value="GO_Central"/>
</dbReference>
<dbReference type="SMART" id="SM00249">
    <property type="entry name" value="PHD"/>
    <property type="match status" value="2"/>
</dbReference>
<dbReference type="Pfam" id="PF23209">
    <property type="entry name" value="IDM1_C"/>
    <property type="match status" value="1"/>
</dbReference>
<evidence type="ECO:0000256" key="7">
    <source>
        <dbReference type="SAM" id="MobiDB-lite"/>
    </source>
</evidence>
<keyword evidence="5" id="KW-0539">Nucleus</keyword>
<dbReference type="Gene3D" id="3.40.630.30">
    <property type="match status" value="1"/>
</dbReference>
<dbReference type="SUPFAM" id="SSF55729">
    <property type="entry name" value="Acyl-CoA N-acyltransferases (Nat)"/>
    <property type="match status" value="1"/>
</dbReference>
<dbReference type="InterPro" id="IPR056511">
    <property type="entry name" value="IDM1_C"/>
</dbReference>
<evidence type="ECO:0000313" key="10">
    <source>
        <dbReference type="EMBL" id="OTG32595.1"/>
    </source>
</evidence>
<dbReference type="InterPro" id="IPR011011">
    <property type="entry name" value="Znf_FYVE_PHD"/>
</dbReference>
<sequence>MRMKEIEGSERSGSLIVEKKVSYGVGGVLGFSDGSSRKLFNLNKEKKRSRVVVSDSESSDELGEPVRRKVYKLGTGLVENEEFLTRKKVDDDSDERRIRKDVGERRKLMLHRQNGNRRESGSGSSKTSFDKKVDLYSNKKSANSSVYAKEHDGLNLSLSVSNGNEEDDLDGSHRTVGLQEKNGARKERKEFRTGIQATGTMKMVKKDANVKARMKNVSSVNNKESKIQRASYTEKQLLREKIKNMLFGAGWTIDYRPRRGRDYLDSVYISPTGNAYWSITKAYDALKKEEKNGSKDGGDFTPLPNEILSKLTRQTRKKIEKEIDGNRKNEGNSKKSKRAKVKKLAQEKAIKLLERRPELESCKFDKETPRKHGLKKSTIRTSSHMVQGERNRTMGRLALLVRGYDTALNSEDNGLDSHSGKVGKRTLLSWLTDSGMVSVGDKVEYMNLRKTRVMQEGWITEDGIHCDCCSKIITISRFELHAGSKLGKPFQNMFIKSGNKSLMQCLIDGWNKQEESERKGFHAVDVDGDDPNDDTCGKCGDGGDLICCDGCPSTFHLSCLDMQMLPQGDWHCPNCACKYCERVGRYSTKASGKTGNSLLTCRLCEKKYHKSCSPETDGITIDSDDLNIPFCEQKCRELYNRLQKLLWVKHELDSGFSWYLIHRSDPLPDVSSANFSQRVESNSKLAVALSVMDECFLPIIDSRSGISLIHNVVYNCGSNFSRLNYSGFFTAILDKGDEMICAASVRIHGTQLAEMPFIGTRHSYRRQGMCRRLLNAIESALSSLKVEKLVIPAIEEHLHTWTHAFGFSPLEKSQKQEMRSINMLVFPGTDMLHKSLMNEGTSRGSITSDKGEKGVEVDDDNKALESELNNAAKPTVDSSTGNPSECEIRSSGKKSDEQSDPNILKGAILDTTEIAEGPGGADSASKVEANDLQKGNGMDIGITNANLPQVPAGAAHDTILTEVTAKDSDSINMHSDSVVIRNDSVNELESGTQFPGKEAASVDARDASNKNA</sequence>
<keyword evidence="9" id="KW-0808">Transferase</keyword>
<evidence type="ECO:0000313" key="11">
    <source>
        <dbReference type="Proteomes" id="UP000215914"/>
    </source>
</evidence>
<feature type="compositionally biased region" description="Polar residues" evidence="7">
    <location>
        <begin position="838"/>
        <end position="848"/>
    </location>
</feature>
<feature type="region of interest" description="Disordered" evidence="7">
    <location>
        <begin position="366"/>
        <end position="387"/>
    </location>
</feature>
<reference evidence="9 11" key="1">
    <citation type="journal article" date="2017" name="Nature">
        <title>The sunflower genome provides insights into oil metabolism, flowering and Asterid evolution.</title>
        <authorList>
            <person name="Badouin H."/>
            <person name="Gouzy J."/>
            <person name="Grassa C.J."/>
            <person name="Murat F."/>
            <person name="Staton S.E."/>
            <person name="Cottret L."/>
            <person name="Lelandais-Briere C."/>
            <person name="Owens G.L."/>
            <person name="Carrere S."/>
            <person name="Mayjonade B."/>
            <person name="Legrand L."/>
            <person name="Gill N."/>
            <person name="Kane N.C."/>
            <person name="Bowers J.E."/>
            <person name="Hubner S."/>
            <person name="Bellec A."/>
            <person name="Berard A."/>
            <person name="Berges H."/>
            <person name="Blanchet N."/>
            <person name="Boniface M.C."/>
            <person name="Brunel D."/>
            <person name="Catrice O."/>
            <person name="Chaidir N."/>
            <person name="Claudel C."/>
            <person name="Donnadieu C."/>
            <person name="Faraut T."/>
            <person name="Fievet G."/>
            <person name="Helmstetter N."/>
            <person name="King M."/>
            <person name="Knapp S.J."/>
            <person name="Lai Z."/>
            <person name="Le Paslier M.C."/>
            <person name="Lippi Y."/>
            <person name="Lorenzon L."/>
            <person name="Mandel J.R."/>
            <person name="Marage G."/>
            <person name="Marchand G."/>
            <person name="Marquand E."/>
            <person name="Bret-Mestries E."/>
            <person name="Morien E."/>
            <person name="Nambeesan S."/>
            <person name="Nguyen T."/>
            <person name="Pegot-Espagnet P."/>
            <person name="Pouilly N."/>
            <person name="Raftis F."/>
            <person name="Sallet E."/>
            <person name="Schiex T."/>
            <person name="Thomas J."/>
            <person name="Vandecasteele C."/>
            <person name="Vares D."/>
            <person name="Vear F."/>
            <person name="Vautrin S."/>
            <person name="Crespi M."/>
            <person name="Mangin B."/>
            <person name="Burke J.M."/>
            <person name="Salse J."/>
            <person name="Munos S."/>
            <person name="Vincourt P."/>
            <person name="Rieseberg L.H."/>
            <person name="Langlade N.B."/>
        </authorList>
    </citation>
    <scope>NUCLEOTIDE SEQUENCE [LARGE SCALE GENOMIC DNA]</scope>
    <source>
        <strain evidence="11">cv. SF193</strain>
        <tissue evidence="9">Leaves</tissue>
    </source>
</reference>
<dbReference type="PANTHER" id="PTHR46309:SF25">
    <property type="entry name" value="ACYL-COA N-ACYLTRANSFERASE WITH RING_FYVE_PHD-TYPE ZINC FINGER PROTEIN-RELATED"/>
    <property type="match status" value="1"/>
</dbReference>
<evidence type="ECO:0000256" key="2">
    <source>
        <dbReference type="ARBA" id="ARBA00022723"/>
    </source>
</evidence>
<feature type="compositionally biased region" description="Basic and acidic residues" evidence="7">
    <location>
        <begin position="1003"/>
        <end position="1012"/>
    </location>
</feature>
<dbReference type="EMBL" id="MNCJ02000318">
    <property type="protein sequence ID" value="KAF5813549.1"/>
    <property type="molecule type" value="Genomic_DNA"/>
</dbReference>
<organism evidence="10 11">
    <name type="scientific">Helianthus annuus</name>
    <name type="common">Common sunflower</name>
    <dbReference type="NCBI Taxonomy" id="4232"/>
    <lineage>
        <taxon>Eukaryota</taxon>
        <taxon>Viridiplantae</taxon>
        <taxon>Streptophyta</taxon>
        <taxon>Embryophyta</taxon>
        <taxon>Tracheophyta</taxon>
        <taxon>Spermatophyta</taxon>
        <taxon>Magnoliopsida</taxon>
        <taxon>eudicotyledons</taxon>
        <taxon>Gunneridae</taxon>
        <taxon>Pentapetalae</taxon>
        <taxon>asterids</taxon>
        <taxon>campanulids</taxon>
        <taxon>Asterales</taxon>
        <taxon>Asteraceae</taxon>
        <taxon>Asteroideae</taxon>
        <taxon>Heliantheae alliance</taxon>
        <taxon>Heliantheae</taxon>
        <taxon>Helianthus</taxon>
    </lineage>
</organism>
<gene>
    <name evidence="10" type="ORF">HannXRQ_Chr03g0088391</name>
    <name evidence="9" type="ORF">HanXRQr2_Chr03g0099821</name>
</gene>
<feature type="compositionally biased region" description="Basic and acidic residues" evidence="7">
    <location>
        <begin position="849"/>
        <end position="865"/>
    </location>
</feature>
<dbReference type="PANTHER" id="PTHR46309">
    <property type="entry name" value="PHD FINGER PROTEIN 12"/>
    <property type="match status" value="1"/>
</dbReference>
<dbReference type="InterPro" id="IPR013083">
    <property type="entry name" value="Znf_RING/FYVE/PHD"/>
</dbReference>
<dbReference type="InterPro" id="IPR032308">
    <property type="entry name" value="TDBD"/>
</dbReference>
<evidence type="ECO:0000313" key="9">
    <source>
        <dbReference type="EMBL" id="KAF5813549.1"/>
    </source>
</evidence>
<dbReference type="Gene3D" id="3.30.40.10">
    <property type="entry name" value="Zinc/RING finger domain, C3HC4 (zinc finger)"/>
    <property type="match status" value="1"/>
</dbReference>
<dbReference type="AlphaFoldDB" id="A0A251VAJ0"/>
<dbReference type="Pfam" id="PF00628">
    <property type="entry name" value="PHD"/>
    <property type="match status" value="1"/>
</dbReference>
<dbReference type="GO" id="GO:0008270">
    <property type="term" value="F:zinc ion binding"/>
    <property type="evidence" value="ECO:0007669"/>
    <property type="project" value="UniProtKB-KW"/>
</dbReference>
<feature type="compositionally biased region" description="Polar residues" evidence="7">
    <location>
        <begin position="983"/>
        <end position="993"/>
    </location>
</feature>
<feature type="region of interest" description="Disordered" evidence="7">
    <location>
        <begin position="89"/>
        <end position="132"/>
    </location>
</feature>
<proteinExistence type="predicted"/>
<dbReference type="EMBL" id="CM007892">
    <property type="protein sequence ID" value="OTG32595.1"/>
    <property type="molecule type" value="Genomic_DNA"/>
</dbReference>
<evidence type="ECO:0000256" key="1">
    <source>
        <dbReference type="ARBA" id="ARBA00004123"/>
    </source>
</evidence>
<feature type="region of interest" description="Disordered" evidence="7">
    <location>
        <begin position="835"/>
        <end position="901"/>
    </location>
</feature>
<feature type="region of interest" description="Disordered" evidence="7">
    <location>
        <begin position="46"/>
        <end position="65"/>
    </location>
</feature>
<feature type="domain" description="PHD-type" evidence="8">
    <location>
        <begin position="533"/>
        <end position="578"/>
    </location>
</feature>
<dbReference type="SUPFAM" id="SSF57903">
    <property type="entry name" value="FYVE/PHD zinc finger"/>
    <property type="match status" value="1"/>
</dbReference>
<dbReference type="InterPro" id="IPR054292">
    <property type="entry name" value="DUF7028"/>
</dbReference>
<dbReference type="STRING" id="4232.A0A251VAJ0"/>
<keyword evidence="2" id="KW-0479">Metal-binding</keyword>
<dbReference type="Proteomes" id="UP000215914">
    <property type="component" value="Chromosome 3"/>
</dbReference>
<name>A0A251VAJ0_HELAN</name>
<dbReference type="GO" id="GO:0006357">
    <property type="term" value="P:regulation of transcription by RNA polymerase II"/>
    <property type="evidence" value="ECO:0000318"/>
    <property type="project" value="GO_Central"/>
</dbReference>
<evidence type="ECO:0000256" key="3">
    <source>
        <dbReference type="ARBA" id="ARBA00022771"/>
    </source>
</evidence>
<protein>
    <submittedName>
        <fullName evidence="9">Histone acetyltransferase chromatin regulator PHD family</fullName>
        <ecNumber evidence="9">2.3.1.48</ecNumber>
    </submittedName>
    <submittedName>
        <fullName evidence="10">Putative zinc finger, FYVE/PHD-type</fullName>
    </submittedName>
</protein>
<dbReference type="InParanoid" id="A0A251VAJ0"/>
<dbReference type="OrthoDB" id="429143at2759"/>
<dbReference type="Pfam" id="PF22970">
    <property type="entry name" value="DUF7028"/>
    <property type="match status" value="1"/>
</dbReference>
<dbReference type="EC" id="2.3.1.48" evidence="9"/>
<dbReference type="GO" id="GO:0005634">
    <property type="term" value="C:nucleus"/>
    <property type="evidence" value="ECO:0000318"/>
    <property type="project" value="GO_Central"/>
</dbReference>
<evidence type="ECO:0000259" key="8">
    <source>
        <dbReference type="PROSITE" id="PS50016"/>
    </source>
</evidence>
<feature type="region of interest" description="Disordered" evidence="7">
    <location>
        <begin position="983"/>
        <end position="1012"/>
    </location>
</feature>
<comment type="subcellular location">
    <subcellularLocation>
        <location evidence="1">Nucleus</location>
    </subcellularLocation>
</comment>
<dbReference type="InterPro" id="IPR016181">
    <property type="entry name" value="Acyl_CoA_acyltransferase"/>
</dbReference>
<feature type="compositionally biased region" description="Basic and acidic residues" evidence="7">
    <location>
        <begin position="886"/>
        <end position="897"/>
    </location>
</feature>
<dbReference type="Gramene" id="mRNA:HanXRQr2_Chr03g0099821">
    <property type="protein sequence ID" value="mRNA:HanXRQr2_Chr03g0099821"/>
    <property type="gene ID" value="HanXRQr2_Chr03g0099821"/>
</dbReference>
<keyword evidence="11" id="KW-1185">Reference proteome</keyword>
<keyword evidence="9" id="KW-0012">Acyltransferase</keyword>
<dbReference type="OMA" id="CACKYCE"/>
<evidence type="ECO:0000256" key="4">
    <source>
        <dbReference type="ARBA" id="ARBA00022833"/>
    </source>
</evidence>
<dbReference type="InterPro" id="IPR042163">
    <property type="entry name" value="PHF12"/>
</dbReference>
<keyword evidence="3 6" id="KW-0863">Zinc-finger</keyword>
<accession>A0A251VAJ0</accession>